<organism evidence="2 3">
    <name type="scientific">Candidatus Accumulibacter meliphilus</name>
    <dbReference type="NCBI Taxonomy" id="2211374"/>
    <lineage>
        <taxon>Bacteria</taxon>
        <taxon>Pseudomonadati</taxon>
        <taxon>Pseudomonadota</taxon>
        <taxon>Betaproteobacteria</taxon>
        <taxon>Candidatus Accumulibacter</taxon>
    </lineage>
</organism>
<comment type="caution">
    <text evidence="2">The sequence shown here is derived from an EMBL/GenBank/DDBJ whole genome shotgun (WGS) entry which is preliminary data.</text>
</comment>
<evidence type="ECO:0008006" key="4">
    <source>
        <dbReference type="Google" id="ProtNLM"/>
    </source>
</evidence>
<evidence type="ECO:0000313" key="2">
    <source>
        <dbReference type="EMBL" id="RDE49697.1"/>
    </source>
</evidence>
<protein>
    <recommendedName>
        <fullName evidence="4">DNA-binding protein</fullName>
    </recommendedName>
</protein>
<sequence>MPTEHILDLKQIAELLRCSEEQAASQLASGNLPGVKFGKAWIAPADALLSRLNEIAIAQANERRSRERATPMATTVALPKSARKRPPALPSF</sequence>
<dbReference type="Proteomes" id="UP000253831">
    <property type="component" value="Unassembled WGS sequence"/>
</dbReference>
<gene>
    <name evidence="2" type="ORF">DVS81_15085</name>
</gene>
<feature type="region of interest" description="Disordered" evidence="1">
    <location>
        <begin position="62"/>
        <end position="92"/>
    </location>
</feature>
<reference evidence="2 3" key="1">
    <citation type="submission" date="2018-05" db="EMBL/GenBank/DDBJ databases">
        <title>Integrated omic analyses show evidence that a Ca. Accumulibacter phosphatis strain performs denitrification under micro-aerobic conditions.</title>
        <authorList>
            <person name="Camejo P.Y."/>
            <person name="Katherine M.D."/>
            <person name="Daniel N.R."/>
        </authorList>
    </citation>
    <scope>NUCLEOTIDE SEQUENCE [LARGE SCALE GENOMIC DNA]</scope>
    <source>
        <strain evidence="2">UW-LDO-IC</strain>
    </source>
</reference>
<evidence type="ECO:0000313" key="3">
    <source>
        <dbReference type="Proteomes" id="UP000253831"/>
    </source>
</evidence>
<dbReference type="RefSeq" id="WP_332356512.1">
    <property type="nucleotide sequence ID" value="NZ_JAZKTZ010000013.1"/>
</dbReference>
<evidence type="ECO:0000256" key="1">
    <source>
        <dbReference type="SAM" id="MobiDB-lite"/>
    </source>
</evidence>
<name>A0A369XNA5_9PROT</name>
<accession>A0A369XNA5</accession>
<dbReference type="AlphaFoldDB" id="A0A369XNA5"/>
<dbReference type="EMBL" id="QPGA01000034">
    <property type="protein sequence ID" value="RDE49697.1"/>
    <property type="molecule type" value="Genomic_DNA"/>
</dbReference>
<proteinExistence type="predicted"/>